<dbReference type="PANTHER" id="PTHR10093">
    <property type="entry name" value="IRON-SULFUR CLUSTER ASSEMBLY ENZYME NIFU HOMOLOG"/>
    <property type="match status" value="1"/>
</dbReference>
<accession>A0ABV6C199</accession>
<dbReference type="InterPro" id="IPR002871">
    <property type="entry name" value="NIF_FeS_clus_asmbl_NifU_N"/>
</dbReference>
<dbReference type="Pfam" id="PF01592">
    <property type="entry name" value="NifU_N"/>
    <property type="match status" value="1"/>
</dbReference>
<dbReference type="EMBL" id="JBHLYQ010000032">
    <property type="protein sequence ID" value="MFC0081466.1"/>
    <property type="molecule type" value="Genomic_DNA"/>
</dbReference>
<dbReference type="SUPFAM" id="SSF82649">
    <property type="entry name" value="SufE/NifU"/>
    <property type="match status" value="1"/>
</dbReference>
<protein>
    <submittedName>
        <fullName evidence="2">Fe-S cluster assembly sulfur transfer protein SufU</fullName>
    </submittedName>
</protein>
<sequence length="169" mass="17990">MNDLEDLYREIILDHYRNPRQRGELPTPPATRAEGFNPLCGDEVVVFLQVEGDRLVDIRISGQGCSISQSSASLMAAAVKGKSLPEVRQLIATFKAMMSVHGAALGSDADGEEPSGEAEDTAGIVPVDLDSLGELAALQGVVKFPVRIKCATLSWNTLAQGLDELAAAR</sequence>
<dbReference type="Gene3D" id="3.90.1010.10">
    <property type="match status" value="1"/>
</dbReference>
<evidence type="ECO:0000313" key="3">
    <source>
        <dbReference type="Proteomes" id="UP001589788"/>
    </source>
</evidence>
<dbReference type="CDD" id="cd06664">
    <property type="entry name" value="IscU_like"/>
    <property type="match status" value="1"/>
</dbReference>
<dbReference type="Proteomes" id="UP001589788">
    <property type="component" value="Unassembled WGS sequence"/>
</dbReference>
<reference evidence="2 3" key="1">
    <citation type="submission" date="2024-09" db="EMBL/GenBank/DDBJ databases">
        <authorList>
            <person name="Sun Q."/>
            <person name="Mori K."/>
        </authorList>
    </citation>
    <scope>NUCLEOTIDE SEQUENCE [LARGE SCALE GENOMIC DNA]</scope>
    <source>
        <strain evidence="2 3">JCM 15389</strain>
    </source>
</reference>
<organism evidence="2 3">
    <name type="scientific">Aciditerrimonas ferrireducens</name>
    <dbReference type="NCBI Taxonomy" id="667306"/>
    <lineage>
        <taxon>Bacteria</taxon>
        <taxon>Bacillati</taxon>
        <taxon>Actinomycetota</taxon>
        <taxon>Acidimicrobiia</taxon>
        <taxon>Acidimicrobiales</taxon>
        <taxon>Acidimicrobiaceae</taxon>
        <taxon>Aciditerrimonas</taxon>
    </lineage>
</organism>
<evidence type="ECO:0000313" key="2">
    <source>
        <dbReference type="EMBL" id="MFC0081466.1"/>
    </source>
</evidence>
<feature type="domain" description="NIF system FeS cluster assembly NifU N-terminal" evidence="1">
    <location>
        <begin position="8"/>
        <end position="98"/>
    </location>
</feature>
<name>A0ABV6C199_9ACTN</name>
<evidence type="ECO:0000259" key="1">
    <source>
        <dbReference type="Pfam" id="PF01592"/>
    </source>
</evidence>
<proteinExistence type="predicted"/>
<dbReference type="RefSeq" id="WP_377788709.1">
    <property type="nucleotide sequence ID" value="NZ_JBHLYQ010000032.1"/>
</dbReference>
<gene>
    <name evidence="2" type="primary">sufU</name>
    <name evidence="2" type="ORF">ACFFRE_04795</name>
</gene>
<comment type="caution">
    <text evidence="2">The sequence shown here is derived from an EMBL/GenBank/DDBJ whole genome shotgun (WGS) entry which is preliminary data.</text>
</comment>
<keyword evidence="3" id="KW-1185">Reference proteome</keyword>
<dbReference type="NCBIfam" id="TIGR01994">
    <property type="entry name" value="SUF_scaf_2"/>
    <property type="match status" value="1"/>
</dbReference>